<dbReference type="OrthoDB" id="639821at2"/>
<protein>
    <submittedName>
        <fullName evidence="1">Uncharacterized protein</fullName>
    </submittedName>
</protein>
<proteinExistence type="predicted"/>
<dbReference type="Proteomes" id="UP000199226">
    <property type="component" value="Unassembled WGS sequence"/>
</dbReference>
<keyword evidence="2" id="KW-1185">Reference proteome</keyword>
<dbReference type="STRING" id="990371.SAMN05421813_104122"/>
<reference evidence="2" key="1">
    <citation type="submission" date="2016-10" db="EMBL/GenBank/DDBJ databases">
        <authorList>
            <person name="Varghese N."/>
            <person name="Submissions S."/>
        </authorList>
    </citation>
    <scope>NUCLEOTIDE SEQUENCE [LARGE SCALE GENOMIC DNA]</scope>
    <source>
        <strain evidence="2">DSM 24536</strain>
    </source>
</reference>
<evidence type="ECO:0000313" key="2">
    <source>
        <dbReference type="Proteomes" id="UP000199226"/>
    </source>
</evidence>
<dbReference type="RefSeq" id="WP_090700811.1">
    <property type="nucleotide sequence ID" value="NZ_FNHH01000004.1"/>
</dbReference>
<name>A0A1G9PHC1_9SPHI</name>
<gene>
    <name evidence="1" type="ORF">SAMN05421813_104122</name>
</gene>
<sequence>MKWLLFILLTSLLNNVFSQEISGKWYGKLTQGPGGYNDLFDLELNLNQKKYIWGESLASYGNANKIRIGLSGRIVADSIRLAETIDMIQEDIVPWKWVACIKKYNLAYRKDGNFEYLEGTWTGVSKNNPENACIPGRVILSRSVSGLNLLLSELKDSIINTEQIAYQSPEPPILNFTTEFLKTIPKKVTEIKVYHSDLQILLLDYMKVDNDTVSVYLNRDLLVKNIRVTKRPTVINFKLDTRMELHEVLLYAENLGLVPPNTSELILVDGDSRHRIMIVSDKEKSATIYLRYNSQK</sequence>
<accession>A0A1G9PHC1</accession>
<dbReference type="AlphaFoldDB" id="A0A1G9PHC1"/>
<organism evidence="1 2">
    <name type="scientific">Daejeonella rubra</name>
    <dbReference type="NCBI Taxonomy" id="990371"/>
    <lineage>
        <taxon>Bacteria</taxon>
        <taxon>Pseudomonadati</taxon>
        <taxon>Bacteroidota</taxon>
        <taxon>Sphingobacteriia</taxon>
        <taxon>Sphingobacteriales</taxon>
        <taxon>Sphingobacteriaceae</taxon>
        <taxon>Daejeonella</taxon>
    </lineage>
</organism>
<dbReference type="EMBL" id="FNHH01000004">
    <property type="protein sequence ID" value="SDL97871.1"/>
    <property type="molecule type" value="Genomic_DNA"/>
</dbReference>
<evidence type="ECO:0000313" key="1">
    <source>
        <dbReference type="EMBL" id="SDL97871.1"/>
    </source>
</evidence>